<evidence type="ECO:0000313" key="4">
    <source>
        <dbReference type="Proteomes" id="UP000248714"/>
    </source>
</evidence>
<sequence>MVTGFEVDPTALRSASPKFSAAGDKLQTAWETLRGVLDANNGCWGNDEAGQEFAKSYLPLEQSARQAIPLVAEGIHSIRKGLDASADTWEAVDQGGAKSLGGK</sequence>
<dbReference type="EMBL" id="QGHB01000001">
    <property type="protein sequence ID" value="PWK91775.1"/>
    <property type="molecule type" value="Genomic_DNA"/>
</dbReference>
<name>A0A316IX93_9PSEU</name>
<dbReference type="Pfam" id="PF06013">
    <property type="entry name" value="WXG100"/>
    <property type="match status" value="1"/>
</dbReference>
<dbReference type="InterPro" id="IPR036689">
    <property type="entry name" value="ESAT-6-like_sf"/>
</dbReference>
<gene>
    <name evidence="2" type="ORF">C8D87_10664</name>
    <name evidence="1" type="ORF">C8D88_1011814</name>
</gene>
<dbReference type="SUPFAM" id="SSF140453">
    <property type="entry name" value="EsxAB dimer-like"/>
    <property type="match status" value="1"/>
</dbReference>
<dbReference type="Proteomes" id="UP000246005">
    <property type="component" value="Unassembled WGS sequence"/>
</dbReference>
<proteinExistence type="predicted"/>
<dbReference type="Gene3D" id="1.10.287.1060">
    <property type="entry name" value="ESAT-6-like"/>
    <property type="match status" value="1"/>
</dbReference>
<evidence type="ECO:0000313" key="2">
    <source>
        <dbReference type="EMBL" id="RAS63663.1"/>
    </source>
</evidence>
<protein>
    <submittedName>
        <fullName evidence="1">Uncharacterized protein YukE</fullName>
    </submittedName>
</protein>
<dbReference type="EMBL" id="QLTT01000006">
    <property type="protein sequence ID" value="RAS63663.1"/>
    <property type="molecule type" value="Genomic_DNA"/>
</dbReference>
<keyword evidence="4" id="KW-1185">Reference proteome</keyword>
<dbReference type="AlphaFoldDB" id="A0A316IX93"/>
<dbReference type="InterPro" id="IPR010310">
    <property type="entry name" value="T7SS_ESAT-6-like"/>
</dbReference>
<accession>A0A316IX93</accession>
<dbReference type="OrthoDB" id="4247883at2"/>
<evidence type="ECO:0000313" key="3">
    <source>
        <dbReference type="Proteomes" id="UP000246005"/>
    </source>
</evidence>
<reference evidence="1 3" key="1">
    <citation type="submission" date="2018-05" db="EMBL/GenBank/DDBJ databases">
        <title>Genomic Encyclopedia of Type Strains, Phase IV (KMG-IV): sequencing the most valuable type-strain genomes for metagenomic binning, comparative biology and taxonomic classification.</title>
        <authorList>
            <person name="Goeker M."/>
        </authorList>
    </citation>
    <scope>NUCLEOTIDE SEQUENCE [LARGE SCALE GENOMIC DNA]</scope>
    <source>
        <strain evidence="2 4">DSM 45479</strain>
        <strain evidence="1 3">DSM 45480</strain>
    </source>
</reference>
<organism evidence="1 3">
    <name type="scientific">Lentzea atacamensis</name>
    <dbReference type="NCBI Taxonomy" id="531938"/>
    <lineage>
        <taxon>Bacteria</taxon>
        <taxon>Bacillati</taxon>
        <taxon>Actinomycetota</taxon>
        <taxon>Actinomycetes</taxon>
        <taxon>Pseudonocardiales</taxon>
        <taxon>Pseudonocardiaceae</taxon>
        <taxon>Lentzea</taxon>
    </lineage>
</organism>
<evidence type="ECO:0000313" key="1">
    <source>
        <dbReference type="EMBL" id="PWK91775.1"/>
    </source>
</evidence>
<comment type="caution">
    <text evidence="1">The sequence shown here is derived from an EMBL/GenBank/DDBJ whole genome shotgun (WGS) entry which is preliminary data.</text>
</comment>
<dbReference type="Proteomes" id="UP000248714">
    <property type="component" value="Unassembled WGS sequence"/>
</dbReference>